<sequence>MLKQKILDRESGIITYGITPPKKNNTEEKIKEISQKHIERISGLDIDGLVIYDLQDEKDRNTENRPFPFIETVDPQTYSENYLKALKIPKIIYRSVGKYTPDQFCQLISPIPGQDAFSVFVGAASRNQTVLLKLSDAYKISQDTNPGLVLGGVAIPERHMKNADEHLRIISKINKGCKYFITQAVYNVEAAKDFLSDYYYFSKNNNLKMVPIIFTLTPCGSTKTLEFMKWLGISIPRWLENDLMNSEDILNKSVSLSKSIFNELLEFCREKGIPVGCNIESVSVRKVEIEASIALVKDIKYMMKGI</sequence>
<gene>
    <name evidence="7" type="ORF">EFD62_16485</name>
</gene>
<keyword evidence="3 6" id="KW-0285">Flavoprotein</keyword>
<dbReference type="Proteomes" id="UP000289166">
    <property type="component" value="Unassembled WGS sequence"/>
</dbReference>
<dbReference type="EMBL" id="RLII01000044">
    <property type="protein sequence ID" value="RXE57658.1"/>
    <property type="molecule type" value="Genomic_DNA"/>
</dbReference>
<proteinExistence type="inferred from homology"/>
<accession>A0A4Q0I0H8</accession>
<keyword evidence="4 6" id="KW-0274">FAD</keyword>
<evidence type="ECO:0000256" key="2">
    <source>
        <dbReference type="ARBA" id="ARBA00004777"/>
    </source>
</evidence>
<dbReference type="InterPro" id="IPR029041">
    <property type="entry name" value="FAD-linked_oxidoreductase-like"/>
</dbReference>
<reference evidence="8" key="1">
    <citation type="submission" date="2018-11" db="EMBL/GenBank/DDBJ databases">
        <title>Genome sequencing of a novel mesophilic and cellulolytic organism within the genus Hungateiclostridium.</title>
        <authorList>
            <person name="Rettenmaier R."/>
            <person name="Liebl W."/>
            <person name="Zverlov V."/>
        </authorList>
    </citation>
    <scope>NUCLEOTIDE SEQUENCE [LARGE SCALE GENOMIC DNA]</scope>
    <source>
        <strain evidence="8">N2K1</strain>
    </source>
</reference>
<comment type="caution">
    <text evidence="7">The sequence shown here is derived from an EMBL/GenBank/DDBJ whole genome shotgun (WGS) entry which is preliminary data.</text>
</comment>
<name>A0A4Q0I0H8_9FIRM</name>
<dbReference type="RefSeq" id="WP_069195336.1">
    <property type="nucleotide sequence ID" value="NZ_RLII01000044.1"/>
</dbReference>
<dbReference type="Pfam" id="PF02219">
    <property type="entry name" value="MTHFR"/>
    <property type="match status" value="1"/>
</dbReference>
<evidence type="ECO:0000256" key="4">
    <source>
        <dbReference type="ARBA" id="ARBA00022827"/>
    </source>
</evidence>
<dbReference type="SUPFAM" id="SSF51730">
    <property type="entry name" value="FAD-linked oxidoreductase"/>
    <property type="match status" value="1"/>
</dbReference>
<comment type="pathway">
    <text evidence="2 6">One-carbon metabolism; tetrahydrofolate interconversion.</text>
</comment>
<evidence type="ECO:0000313" key="8">
    <source>
        <dbReference type="Proteomes" id="UP000289166"/>
    </source>
</evidence>
<evidence type="ECO:0000256" key="6">
    <source>
        <dbReference type="RuleBase" id="RU003862"/>
    </source>
</evidence>
<comment type="similarity">
    <text evidence="6">Belongs to the methylenetetrahydrofolate reductase family.</text>
</comment>
<dbReference type="OrthoDB" id="4367389at2"/>
<keyword evidence="5 6" id="KW-0560">Oxidoreductase</keyword>
<organism evidence="7 8">
    <name type="scientific">Acetivibrio mesophilus</name>
    <dbReference type="NCBI Taxonomy" id="2487273"/>
    <lineage>
        <taxon>Bacteria</taxon>
        <taxon>Bacillati</taxon>
        <taxon>Bacillota</taxon>
        <taxon>Clostridia</taxon>
        <taxon>Eubacteriales</taxon>
        <taxon>Oscillospiraceae</taxon>
        <taxon>Acetivibrio</taxon>
    </lineage>
</organism>
<dbReference type="UniPathway" id="UPA00193"/>
<dbReference type="Gene3D" id="3.20.20.220">
    <property type="match status" value="1"/>
</dbReference>
<dbReference type="GO" id="GO:0004489">
    <property type="term" value="F:methylenetetrahydrofolate reductase [NAD(P)H] activity"/>
    <property type="evidence" value="ECO:0007669"/>
    <property type="project" value="InterPro"/>
</dbReference>
<evidence type="ECO:0000256" key="5">
    <source>
        <dbReference type="ARBA" id="ARBA00023002"/>
    </source>
</evidence>
<dbReference type="GO" id="GO:0035999">
    <property type="term" value="P:tetrahydrofolate interconversion"/>
    <property type="evidence" value="ECO:0007669"/>
    <property type="project" value="UniProtKB-UniPathway"/>
</dbReference>
<dbReference type="GO" id="GO:0006555">
    <property type="term" value="P:methionine metabolic process"/>
    <property type="evidence" value="ECO:0007669"/>
    <property type="project" value="InterPro"/>
</dbReference>
<dbReference type="InterPro" id="IPR003171">
    <property type="entry name" value="Mehydrof_redctse-like"/>
</dbReference>
<evidence type="ECO:0000256" key="1">
    <source>
        <dbReference type="ARBA" id="ARBA00001974"/>
    </source>
</evidence>
<keyword evidence="8" id="KW-1185">Reference proteome</keyword>
<evidence type="ECO:0000256" key="3">
    <source>
        <dbReference type="ARBA" id="ARBA00022630"/>
    </source>
</evidence>
<dbReference type="AlphaFoldDB" id="A0A4Q0I0H8"/>
<evidence type="ECO:0000313" key="7">
    <source>
        <dbReference type="EMBL" id="RXE57658.1"/>
    </source>
</evidence>
<protein>
    <recommendedName>
        <fullName evidence="6">Methylenetetrahydrofolate reductase</fullName>
    </recommendedName>
</protein>
<comment type="cofactor">
    <cofactor evidence="1 6">
        <name>FAD</name>
        <dbReference type="ChEBI" id="CHEBI:57692"/>
    </cofactor>
</comment>